<evidence type="ECO:0000256" key="6">
    <source>
        <dbReference type="ARBA" id="ARBA00023012"/>
    </source>
</evidence>
<dbReference type="PRINTS" id="PR00344">
    <property type="entry name" value="BCTRLSENSOR"/>
</dbReference>
<keyword evidence="4" id="KW-0808">Transferase</keyword>
<dbReference type="InterPro" id="IPR004358">
    <property type="entry name" value="Sig_transdc_His_kin-like_C"/>
</dbReference>
<keyword evidence="5 10" id="KW-0418">Kinase</keyword>
<keyword evidence="8" id="KW-1133">Transmembrane helix</keyword>
<dbReference type="HOGENOM" id="CLU_000445_89_22_5"/>
<evidence type="ECO:0000256" key="5">
    <source>
        <dbReference type="ARBA" id="ARBA00022777"/>
    </source>
</evidence>
<organism evidence="10 11">
    <name type="scientific">Hyphomonas neptunium (strain ATCC 15444)</name>
    <dbReference type="NCBI Taxonomy" id="228405"/>
    <lineage>
        <taxon>Bacteria</taxon>
        <taxon>Pseudomonadati</taxon>
        <taxon>Pseudomonadota</taxon>
        <taxon>Alphaproteobacteria</taxon>
        <taxon>Hyphomonadales</taxon>
        <taxon>Hyphomonadaceae</taxon>
        <taxon>Hyphomonas</taxon>
    </lineage>
</organism>
<protein>
    <recommendedName>
        <fullName evidence="2">histidine kinase</fullName>
        <ecNumber evidence="2">2.7.13.3</ecNumber>
    </recommendedName>
</protein>
<feature type="domain" description="Histidine kinase" evidence="9">
    <location>
        <begin position="313"/>
        <end position="527"/>
    </location>
</feature>
<keyword evidence="3" id="KW-0597">Phosphoprotein</keyword>
<accession>Q0C469</accession>
<dbReference type="PROSITE" id="PS50109">
    <property type="entry name" value="HIS_KIN"/>
    <property type="match status" value="1"/>
</dbReference>
<evidence type="ECO:0000256" key="7">
    <source>
        <dbReference type="SAM" id="MobiDB-lite"/>
    </source>
</evidence>
<feature type="transmembrane region" description="Helical" evidence="8">
    <location>
        <begin position="12"/>
        <end position="30"/>
    </location>
</feature>
<dbReference type="EC" id="2.7.13.3" evidence="2"/>
<sequence length="539" mass="55900">MDPRMSQKRLQFVHVAWLAMCGGSGLAGLIAGAPLWPLLAIMVTAILPGLAGMALPAGDSPWRGLVVISWTLIALAGLILSGGGGSPLTVLLLAAPLAGLLAGARRMAAEAGVFAALALFMALVAGGLGWLPAPAPWAGALSVPFAFSGLVVSALMIWMLVHSGMAEKLQPVLERSERLPPENSSQTAPTAPIRAPLPQMPEAGVALLDVTLEGRLRAVAGDSFALPAFRPGAALAALFAPDGLPENFGIADGRVTGEATLVSGQRVLITAETGSAGSAIVLFAPPETVADPAEDARTAFETELKKRTAFFASLGHDLRTPLHAILGYAEIMQAELMGPMPEVYADYPSIIHESGTDLLLLVDDILDLARSEAGQPRLDPEPVDLAASAESVIRQLTGHADRAGVTLKLKAQGEAWAEADARAVRQIWQNLVSNAIKYSGSGKTVTLETRIEGGAAILSVQDRGAGIPAADLARMTLPFEQATGAKPGTGLGLSVVRRFAELHGGELRLTSKPGRGTKAEVILPRASEADLLPLDEAAE</sequence>
<feature type="transmembrane region" description="Helical" evidence="8">
    <location>
        <begin position="62"/>
        <end position="80"/>
    </location>
</feature>
<proteinExistence type="predicted"/>
<dbReference type="InterPro" id="IPR050736">
    <property type="entry name" value="Sensor_HK_Regulatory"/>
</dbReference>
<dbReference type="InterPro" id="IPR005467">
    <property type="entry name" value="His_kinase_dom"/>
</dbReference>
<dbReference type="GO" id="GO:0000155">
    <property type="term" value="F:phosphorelay sensor kinase activity"/>
    <property type="evidence" value="ECO:0007669"/>
    <property type="project" value="InterPro"/>
</dbReference>
<dbReference type="CDD" id="cd00082">
    <property type="entry name" value="HisKA"/>
    <property type="match status" value="1"/>
</dbReference>
<dbReference type="Proteomes" id="UP000001959">
    <property type="component" value="Chromosome"/>
</dbReference>
<feature type="transmembrane region" description="Helical" evidence="8">
    <location>
        <begin position="137"/>
        <end position="161"/>
    </location>
</feature>
<evidence type="ECO:0000259" key="9">
    <source>
        <dbReference type="PROSITE" id="PS50109"/>
    </source>
</evidence>
<feature type="transmembrane region" description="Helical" evidence="8">
    <location>
        <begin position="86"/>
        <end position="104"/>
    </location>
</feature>
<dbReference type="InterPro" id="IPR036097">
    <property type="entry name" value="HisK_dim/P_sf"/>
</dbReference>
<dbReference type="CDD" id="cd00075">
    <property type="entry name" value="HATPase"/>
    <property type="match status" value="1"/>
</dbReference>
<gene>
    <name evidence="10" type="ordered locus">HNE_0746</name>
</gene>
<feature type="transmembrane region" description="Helical" evidence="8">
    <location>
        <begin position="111"/>
        <end position="131"/>
    </location>
</feature>
<dbReference type="SUPFAM" id="SSF55874">
    <property type="entry name" value="ATPase domain of HSP90 chaperone/DNA topoisomerase II/histidine kinase"/>
    <property type="match status" value="1"/>
</dbReference>
<dbReference type="Gene3D" id="1.10.287.130">
    <property type="match status" value="1"/>
</dbReference>
<evidence type="ECO:0000256" key="2">
    <source>
        <dbReference type="ARBA" id="ARBA00012438"/>
    </source>
</evidence>
<dbReference type="PANTHER" id="PTHR43711">
    <property type="entry name" value="TWO-COMPONENT HISTIDINE KINASE"/>
    <property type="match status" value="1"/>
</dbReference>
<dbReference type="PANTHER" id="PTHR43711:SF26">
    <property type="entry name" value="SENSOR HISTIDINE KINASE RCSC"/>
    <property type="match status" value="1"/>
</dbReference>
<keyword evidence="8" id="KW-0472">Membrane</keyword>
<keyword evidence="11" id="KW-1185">Reference proteome</keyword>
<dbReference type="AlphaFoldDB" id="Q0C469"/>
<name>Q0C469_HYPNA</name>
<dbReference type="eggNOG" id="COG2205">
    <property type="taxonomic scope" value="Bacteria"/>
</dbReference>
<feature type="region of interest" description="Disordered" evidence="7">
    <location>
        <begin position="176"/>
        <end position="195"/>
    </location>
</feature>
<dbReference type="SMART" id="SM00387">
    <property type="entry name" value="HATPase_c"/>
    <property type="match status" value="1"/>
</dbReference>
<dbReference type="SMART" id="SM00388">
    <property type="entry name" value="HisKA"/>
    <property type="match status" value="1"/>
</dbReference>
<feature type="transmembrane region" description="Helical" evidence="8">
    <location>
        <begin position="36"/>
        <end position="55"/>
    </location>
</feature>
<dbReference type="SUPFAM" id="SSF47384">
    <property type="entry name" value="Homodimeric domain of signal transducing histidine kinase"/>
    <property type="match status" value="1"/>
</dbReference>
<dbReference type="EMBL" id="CP000158">
    <property type="protein sequence ID" value="ABI76713.1"/>
    <property type="molecule type" value="Genomic_DNA"/>
</dbReference>
<evidence type="ECO:0000256" key="1">
    <source>
        <dbReference type="ARBA" id="ARBA00000085"/>
    </source>
</evidence>
<evidence type="ECO:0000256" key="4">
    <source>
        <dbReference type="ARBA" id="ARBA00022679"/>
    </source>
</evidence>
<dbReference type="KEGG" id="hne:HNE_0746"/>
<dbReference type="Pfam" id="PF00512">
    <property type="entry name" value="HisKA"/>
    <property type="match status" value="1"/>
</dbReference>
<evidence type="ECO:0000313" key="11">
    <source>
        <dbReference type="Proteomes" id="UP000001959"/>
    </source>
</evidence>
<dbReference type="InterPro" id="IPR003594">
    <property type="entry name" value="HATPase_dom"/>
</dbReference>
<keyword evidence="8" id="KW-0812">Transmembrane</keyword>
<dbReference type="STRING" id="228405.HNE_0746"/>
<dbReference type="InterPro" id="IPR036890">
    <property type="entry name" value="HATPase_C_sf"/>
</dbReference>
<dbReference type="InterPro" id="IPR003661">
    <property type="entry name" value="HisK_dim/P_dom"/>
</dbReference>
<reference evidence="10 11" key="1">
    <citation type="journal article" date="2006" name="J. Bacteriol.">
        <title>Comparative genomic evidence for a close relationship between the dimorphic prosthecate bacteria Hyphomonas neptunium and Caulobacter crescentus.</title>
        <authorList>
            <person name="Badger J.H."/>
            <person name="Hoover T.R."/>
            <person name="Brun Y.V."/>
            <person name="Weiner R.M."/>
            <person name="Laub M.T."/>
            <person name="Alexandre G."/>
            <person name="Mrazek J."/>
            <person name="Ren Q."/>
            <person name="Paulsen I.T."/>
            <person name="Nelson K.E."/>
            <person name="Khouri H.M."/>
            <person name="Radune D."/>
            <person name="Sosa J."/>
            <person name="Dodson R.J."/>
            <person name="Sullivan S.A."/>
            <person name="Rosovitz M.J."/>
            <person name="Madupu R."/>
            <person name="Brinkac L.M."/>
            <person name="Durkin A.S."/>
            <person name="Daugherty S.C."/>
            <person name="Kothari S.P."/>
            <person name="Giglio M.G."/>
            <person name="Zhou L."/>
            <person name="Haft D.H."/>
            <person name="Selengut J.D."/>
            <person name="Davidsen T.M."/>
            <person name="Yang Q."/>
            <person name="Zafar N."/>
            <person name="Ward N.L."/>
        </authorList>
    </citation>
    <scope>NUCLEOTIDE SEQUENCE [LARGE SCALE GENOMIC DNA]</scope>
    <source>
        <strain evidence="10 11">ATCC 15444</strain>
    </source>
</reference>
<dbReference type="Gene3D" id="3.30.565.10">
    <property type="entry name" value="Histidine kinase-like ATPase, C-terminal domain"/>
    <property type="match status" value="1"/>
</dbReference>
<keyword evidence="6" id="KW-0902">Two-component regulatory system</keyword>
<evidence type="ECO:0000256" key="3">
    <source>
        <dbReference type="ARBA" id="ARBA00022553"/>
    </source>
</evidence>
<evidence type="ECO:0000313" key="10">
    <source>
        <dbReference type="EMBL" id="ABI76713.1"/>
    </source>
</evidence>
<dbReference type="Pfam" id="PF02518">
    <property type="entry name" value="HATPase_c"/>
    <property type="match status" value="1"/>
</dbReference>
<comment type="catalytic activity">
    <reaction evidence="1">
        <text>ATP + protein L-histidine = ADP + protein N-phospho-L-histidine.</text>
        <dbReference type="EC" id="2.7.13.3"/>
    </reaction>
</comment>
<evidence type="ECO:0000256" key="8">
    <source>
        <dbReference type="SAM" id="Phobius"/>
    </source>
</evidence>